<evidence type="ECO:0000256" key="6">
    <source>
        <dbReference type="ARBA" id="ARBA00023237"/>
    </source>
</evidence>
<dbReference type="AlphaFoldDB" id="A0A2Z6EWS9"/>
<evidence type="ECO:0000256" key="5">
    <source>
        <dbReference type="ARBA" id="ARBA00023139"/>
    </source>
</evidence>
<comment type="similarity">
    <text evidence="2 8">Belongs to the YscJ lipoprotein family.</text>
</comment>
<dbReference type="GO" id="GO:0009306">
    <property type="term" value="P:protein secretion"/>
    <property type="evidence" value="ECO:0007669"/>
    <property type="project" value="InterPro"/>
</dbReference>
<keyword evidence="4 8" id="KW-0472">Membrane</keyword>
<sequence>MFHTQFGRRWRLFAAIALIALLAACQKELYGNLGEHDANEMIVALLQAGVDARKSSPDGGKTWSIAVSGDQVVRAMEVLRAKGLPQQKFSNLGDMFKKDGLVSTPTEERVRFIYGVSQELSRTLSEIDGVVTARVHIVLPNNDPLAQHAQPSSASVFIKYRPDANVATLSPQIKNLVVHSIEGLSYEQVSVITVPAEPINTAIANPDHAVGWLKTLCIVFIALLVGAGAVLAWLKPDVLMANQYLRKIVQQVQTLKKGSRKKNAGGS</sequence>
<dbReference type="Pfam" id="PF01514">
    <property type="entry name" value="YscJ_FliF"/>
    <property type="match status" value="1"/>
</dbReference>
<dbReference type="GO" id="GO:0009279">
    <property type="term" value="C:cell outer membrane"/>
    <property type="evidence" value="ECO:0007669"/>
    <property type="project" value="UniProtKB-SubCell"/>
</dbReference>
<keyword evidence="8" id="KW-1133">Transmembrane helix</keyword>
<feature type="transmembrane region" description="Helical" evidence="8">
    <location>
        <begin position="212"/>
        <end position="234"/>
    </location>
</feature>
<dbReference type="Proteomes" id="UP000282597">
    <property type="component" value="Chromosome"/>
</dbReference>
<evidence type="ECO:0000256" key="4">
    <source>
        <dbReference type="ARBA" id="ARBA00023136"/>
    </source>
</evidence>
<protein>
    <recommendedName>
        <fullName evidence="8">Lipoprotein</fullName>
    </recommendedName>
</protein>
<evidence type="ECO:0000256" key="2">
    <source>
        <dbReference type="ARBA" id="ARBA00009509"/>
    </source>
</evidence>
<keyword evidence="3 8" id="KW-0732">Signal</keyword>
<dbReference type="InterPro" id="IPR003282">
    <property type="entry name" value="T3SS_SctJ"/>
</dbReference>
<dbReference type="InterPro" id="IPR045851">
    <property type="entry name" value="AMP-bd_C_sf"/>
</dbReference>
<evidence type="ECO:0000256" key="8">
    <source>
        <dbReference type="RuleBase" id="RU364102"/>
    </source>
</evidence>
<dbReference type="Gene3D" id="3.30.300.30">
    <property type="match status" value="1"/>
</dbReference>
<organism evidence="9 10">
    <name type="scientific">Mycoavidus cysteinexigens</name>
    <dbReference type="NCBI Taxonomy" id="1553431"/>
    <lineage>
        <taxon>Bacteria</taxon>
        <taxon>Pseudomonadati</taxon>
        <taxon>Pseudomonadota</taxon>
        <taxon>Betaproteobacteria</taxon>
        <taxon>Burkholderiales</taxon>
        <taxon>Burkholderiaceae</taxon>
        <taxon>Mycoavidus</taxon>
    </lineage>
</organism>
<evidence type="ECO:0000313" key="9">
    <source>
        <dbReference type="EMBL" id="BBE09907.1"/>
    </source>
</evidence>
<dbReference type="RefSeq" id="WP_081953570.1">
    <property type="nucleotide sequence ID" value="NZ_AP018150.1"/>
</dbReference>
<dbReference type="Gene3D" id="3.30.70.1530">
    <property type="entry name" value="Hypothetical protein rpa1041"/>
    <property type="match status" value="1"/>
</dbReference>
<accession>A0A2Z6EWS9</accession>
<dbReference type="KEGG" id="mcys:MCB1EB_1746"/>
<dbReference type="NCBIfam" id="TIGR02544">
    <property type="entry name" value="III_secr_YscJ"/>
    <property type="match status" value="1"/>
</dbReference>
<name>A0A2Z6EWS9_9BURK</name>
<evidence type="ECO:0000256" key="7">
    <source>
        <dbReference type="ARBA" id="ARBA00023288"/>
    </source>
</evidence>
<evidence type="ECO:0000313" key="10">
    <source>
        <dbReference type="Proteomes" id="UP000282597"/>
    </source>
</evidence>
<keyword evidence="8" id="KW-0812">Transmembrane</keyword>
<gene>
    <name evidence="9" type="ORF">MCB1EB_1746</name>
</gene>
<keyword evidence="6 8" id="KW-0998">Cell outer membrane</keyword>
<keyword evidence="5 8" id="KW-0564">Palmitate</keyword>
<reference evidence="9 10" key="1">
    <citation type="journal article" date="2018" name="Microbes Environ.">
        <title>Comparative Genomic Insights into Endofungal Lifestyles of Two Bacterial Endosymbionts, Mycoavidus cysteinexigens and Burkholderia rhizoxinica.</title>
        <authorList>
            <person name="Sharmin D."/>
            <person name="Guo Y."/>
            <person name="Nishizawa T."/>
            <person name="Ohshima S."/>
            <person name="Sato Y."/>
            <person name="Takashima Y."/>
            <person name="Narisawa K."/>
            <person name="Ohta H."/>
        </authorList>
    </citation>
    <scope>NUCLEOTIDE SEQUENCE [LARGE SCALE GENOMIC DNA]</scope>
    <source>
        <strain evidence="9 10">B1-EB</strain>
    </source>
</reference>
<comment type="subcellular location">
    <subcellularLocation>
        <location evidence="1">Cell outer membrane</location>
        <topology evidence="1">Lipid-anchor</topology>
    </subcellularLocation>
</comment>
<keyword evidence="10" id="KW-1185">Reference proteome</keyword>
<dbReference type="EMBL" id="AP018150">
    <property type="protein sequence ID" value="BBE09907.1"/>
    <property type="molecule type" value="Genomic_DNA"/>
</dbReference>
<dbReference type="InterPro" id="IPR006182">
    <property type="entry name" value="FliF_N_dom"/>
</dbReference>
<proteinExistence type="inferred from homology"/>
<dbReference type="InterPro" id="IPR043427">
    <property type="entry name" value="YscJ/FliF"/>
</dbReference>
<keyword evidence="7 8" id="KW-0449">Lipoprotein</keyword>
<evidence type="ECO:0000256" key="3">
    <source>
        <dbReference type="ARBA" id="ARBA00022729"/>
    </source>
</evidence>
<evidence type="ECO:0000256" key="1">
    <source>
        <dbReference type="ARBA" id="ARBA00004459"/>
    </source>
</evidence>
<dbReference type="PANTHER" id="PTHR30046:SF2">
    <property type="entry name" value="YOP PROTEINS TRANSLOCATION LIPOPROTEIN J"/>
    <property type="match status" value="1"/>
</dbReference>
<dbReference type="PRINTS" id="PR01338">
    <property type="entry name" value="TYPE3OMKPROT"/>
</dbReference>
<dbReference type="PANTHER" id="PTHR30046">
    <property type="entry name" value="FLAGELLAR M-RING PROTEIN"/>
    <property type="match status" value="1"/>
</dbReference>